<proteinExistence type="predicted"/>
<evidence type="ECO:0000313" key="1">
    <source>
        <dbReference type="EMBL" id="VEN74433.1"/>
    </source>
</evidence>
<dbReference type="InterPro" id="IPR052226">
    <property type="entry name" value="UPF0332_toxin"/>
</dbReference>
<gene>
    <name evidence="1" type="ORF">EPICR_40012</name>
</gene>
<reference evidence="1" key="1">
    <citation type="submission" date="2019-01" db="EMBL/GenBank/DDBJ databases">
        <authorList>
            <consortium name="Genoscope - CEA"/>
            <person name="William W."/>
        </authorList>
    </citation>
    <scope>NUCLEOTIDE SEQUENCE</scope>
    <source>
        <strain evidence="1">CR-1</strain>
    </source>
</reference>
<protein>
    <submittedName>
        <fullName evidence="1">Uncharacterized protein</fullName>
    </submittedName>
</protein>
<dbReference type="PANTHER" id="PTHR36565">
    <property type="entry name" value="UPF0332 PROTEIN TM_1000"/>
    <property type="match status" value="1"/>
</dbReference>
<organism evidence="1">
    <name type="scientific">uncultured Desulfobacteraceae bacterium</name>
    <dbReference type="NCBI Taxonomy" id="218296"/>
    <lineage>
        <taxon>Bacteria</taxon>
        <taxon>Pseudomonadati</taxon>
        <taxon>Thermodesulfobacteriota</taxon>
        <taxon>Desulfobacteria</taxon>
        <taxon>Desulfobacterales</taxon>
        <taxon>Desulfobacteraceae</taxon>
        <taxon>environmental samples</taxon>
    </lineage>
</organism>
<name>A0A484HIY3_9BACT</name>
<accession>A0A484HIY3</accession>
<dbReference type="Gene3D" id="1.20.120.330">
    <property type="entry name" value="Nucleotidyltransferases domain 2"/>
    <property type="match status" value="1"/>
</dbReference>
<dbReference type="AlphaFoldDB" id="A0A484HIY3"/>
<dbReference type="EMBL" id="CAACVI010000034">
    <property type="protein sequence ID" value="VEN74433.1"/>
    <property type="molecule type" value="Genomic_DNA"/>
</dbReference>
<sequence length="62" mass="7211">MFYAVSALGTRHGFATSKHGQLIGWFNKEFIKTGVFKRNYGKTLRDAFEIRKQGDYDAFIEF</sequence>
<dbReference type="PANTHER" id="PTHR36565:SF1">
    <property type="entry name" value="UPF0332 PROTEIN TM_1000"/>
    <property type="match status" value="1"/>
</dbReference>